<accession>A0A2P2QUS0</accession>
<sequence>MLSQLWRIITNPYLNGFLIIKSRVVWCCLGRLRCMFFCSSFVLE</sequence>
<proteinExistence type="predicted"/>
<organism evidence="1">
    <name type="scientific">Rhizophora mucronata</name>
    <name type="common">Asiatic mangrove</name>
    <dbReference type="NCBI Taxonomy" id="61149"/>
    <lineage>
        <taxon>Eukaryota</taxon>
        <taxon>Viridiplantae</taxon>
        <taxon>Streptophyta</taxon>
        <taxon>Embryophyta</taxon>
        <taxon>Tracheophyta</taxon>
        <taxon>Spermatophyta</taxon>
        <taxon>Magnoliopsida</taxon>
        <taxon>eudicotyledons</taxon>
        <taxon>Gunneridae</taxon>
        <taxon>Pentapetalae</taxon>
        <taxon>rosids</taxon>
        <taxon>fabids</taxon>
        <taxon>Malpighiales</taxon>
        <taxon>Rhizophoraceae</taxon>
        <taxon>Rhizophora</taxon>
    </lineage>
</organism>
<evidence type="ECO:0000313" key="1">
    <source>
        <dbReference type="EMBL" id="MBX70746.1"/>
    </source>
</evidence>
<dbReference type="AlphaFoldDB" id="A0A2P2QUS0"/>
<reference evidence="1" key="1">
    <citation type="submission" date="2018-02" db="EMBL/GenBank/DDBJ databases">
        <title>Rhizophora mucronata_Transcriptome.</title>
        <authorList>
            <person name="Meera S.P."/>
            <person name="Sreeshan A."/>
            <person name="Augustine A."/>
        </authorList>
    </citation>
    <scope>NUCLEOTIDE SEQUENCE</scope>
    <source>
        <tissue evidence="1">Leaf</tissue>
    </source>
</reference>
<name>A0A2P2QUS0_RHIMU</name>
<protein>
    <submittedName>
        <fullName evidence="1">Uncharacterized protein</fullName>
    </submittedName>
</protein>
<dbReference type="EMBL" id="GGEC01090262">
    <property type="protein sequence ID" value="MBX70746.1"/>
    <property type="molecule type" value="Transcribed_RNA"/>
</dbReference>